<evidence type="ECO:0000313" key="1">
    <source>
        <dbReference type="EMBL" id="GAB1252441.1"/>
    </source>
</evidence>
<dbReference type="EMBL" id="BAAFSF010000004">
    <property type="protein sequence ID" value="GAB1252441.1"/>
    <property type="molecule type" value="Genomic_DNA"/>
</dbReference>
<proteinExistence type="predicted"/>
<protein>
    <recommendedName>
        <fullName evidence="3">RloB-like protein</fullName>
    </recommendedName>
</protein>
<comment type="caution">
    <text evidence="1">The sequence shown here is derived from an EMBL/GenBank/DDBJ whole genome shotgun (WGS) entry which is preliminary data.</text>
</comment>
<dbReference type="InterPro" id="IPR025591">
    <property type="entry name" value="RloB"/>
</dbReference>
<keyword evidence="2" id="KW-1185">Reference proteome</keyword>
<reference evidence="1 2" key="1">
    <citation type="journal article" date="2025" name="Int. J. Syst. Evol. Microbiol.">
        <title>Desulfovibrio falkowii sp. nov., Porphyromonas miyakawae sp. nov., Mediterraneibacter flintii sp. nov. and Owariibacterium komagatae gen. nov., sp. nov., isolated from human faeces.</title>
        <authorList>
            <person name="Hamaguchi T."/>
            <person name="Ohara M."/>
            <person name="Hisatomi A."/>
            <person name="Sekiguchi K."/>
            <person name="Takeda J.I."/>
            <person name="Ueyama J."/>
            <person name="Ito M."/>
            <person name="Nishiwaki H."/>
            <person name="Ogi T."/>
            <person name="Hirayama M."/>
            <person name="Ohkuma M."/>
            <person name="Sakamoto M."/>
            <person name="Ohno K."/>
        </authorList>
    </citation>
    <scope>NUCLEOTIDE SEQUENCE [LARGE SCALE GENOMIC DNA]</scope>
    <source>
        <strain evidence="1 2">13CB11C</strain>
    </source>
</reference>
<sequence length="199" mass="23850">MTKKSVAIIGEGETEWFYFESMRILKRYSYQLKPTFPKHSDWRYIFKQARQCIKEGYDKVFCLIDMDVMYTKPNEMVSYKAEKEKLLKEGAIVLETNPCTEFWFLIHFLPTLSTKNYRNCDEVVKDLRKYLPGYEKSKAYFKKTNLYQYLTSNGNLQKAIQYADQLYEIAQKTPEDYHSYTQIHKVLIQLDSLEQDEKQ</sequence>
<dbReference type="Proteomes" id="UP001628220">
    <property type="component" value="Unassembled WGS sequence"/>
</dbReference>
<name>A0ABQ0E430_9PORP</name>
<dbReference type="RefSeq" id="WP_300969744.1">
    <property type="nucleotide sequence ID" value="NZ_BAAFSF010000004.1"/>
</dbReference>
<evidence type="ECO:0008006" key="3">
    <source>
        <dbReference type="Google" id="ProtNLM"/>
    </source>
</evidence>
<accession>A0ABQ0E430</accession>
<organism evidence="1 2">
    <name type="scientific">Porphyromonas miyakawae</name>
    <dbReference type="NCBI Taxonomy" id="3137470"/>
    <lineage>
        <taxon>Bacteria</taxon>
        <taxon>Pseudomonadati</taxon>
        <taxon>Bacteroidota</taxon>
        <taxon>Bacteroidia</taxon>
        <taxon>Bacteroidales</taxon>
        <taxon>Porphyromonadaceae</taxon>
        <taxon>Porphyromonas</taxon>
    </lineage>
</organism>
<gene>
    <name evidence="1" type="ORF">Tsumi_15470</name>
</gene>
<dbReference type="Pfam" id="PF13707">
    <property type="entry name" value="RloB"/>
    <property type="match status" value="1"/>
</dbReference>
<evidence type="ECO:0000313" key="2">
    <source>
        <dbReference type="Proteomes" id="UP001628220"/>
    </source>
</evidence>